<dbReference type="Proteomes" id="UP000018291">
    <property type="component" value="Unassembled WGS sequence"/>
</dbReference>
<sequence length="81" mass="8764">MLVTFGFPHRLPDVTETTVDDAAATTTAATPETTLAELKALVDRGLGDINDRRLMPSGEVADLLLDVRTLLRLLESDTLVN</sequence>
<keyword evidence="2" id="KW-1185">Reference proteome</keyword>
<evidence type="ECO:0000313" key="2">
    <source>
        <dbReference type="Proteomes" id="UP000018291"/>
    </source>
</evidence>
<organism evidence="1 2">
    <name type="scientific">Candidatus Neomicrothrix parvicella RN1</name>
    <dbReference type="NCBI Taxonomy" id="1229780"/>
    <lineage>
        <taxon>Bacteria</taxon>
        <taxon>Bacillati</taxon>
        <taxon>Actinomycetota</taxon>
        <taxon>Acidimicrobiia</taxon>
        <taxon>Acidimicrobiales</taxon>
        <taxon>Microthrixaceae</taxon>
        <taxon>Candidatus Neomicrothrix</taxon>
    </lineage>
</organism>
<dbReference type="STRING" id="1229780.BN381_80223"/>
<name>R4Z4N4_9ACTN</name>
<gene>
    <name evidence="1" type="ORF">BN381_80223</name>
</gene>
<protein>
    <submittedName>
        <fullName evidence="1">Uncharacterized protein</fullName>
    </submittedName>
</protein>
<comment type="caution">
    <text evidence="1">The sequence shown here is derived from an EMBL/GenBank/DDBJ whole genome shotgun (WGS) entry which is preliminary data.</text>
</comment>
<reference evidence="1 2" key="1">
    <citation type="journal article" date="2013" name="ISME J.">
        <title>Metabolic model for the filamentous 'Candidatus Microthrix parvicella' based on genomic and metagenomic analyses.</title>
        <authorList>
            <person name="Jon McIlroy S."/>
            <person name="Kristiansen R."/>
            <person name="Albertsen M."/>
            <person name="Michael Karst S."/>
            <person name="Rossetti S."/>
            <person name="Lund Nielsen J."/>
            <person name="Tandoi V."/>
            <person name="James Seviour R."/>
            <person name="Nielsen P.H."/>
        </authorList>
    </citation>
    <scope>NUCLEOTIDE SEQUENCE [LARGE SCALE GENOMIC DNA]</scope>
    <source>
        <strain evidence="1 2">RN1</strain>
    </source>
</reference>
<proteinExistence type="predicted"/>
<accession>R4Z4N4</accession>
<evidence type="ECO:0000313" key="1">
    <source>
        <dbReference type="EMBL" id="CCM65693.1"/>
    </source>
</evidence>
<dbReference type="AlphaFoldDB" id="R4Z4N4"/>
<dbReference type="HOGENOM" id="CLU_2567492_0_0_11"/>
<dbReference type="EMBL" id="CANL01000078">
    <property type="protein sequence ID" value="CCM65693.1"/>
    <property type="molecule type" value="Genomic_DNA"/>
</dbReference>